<evidence type="ECO:0000256" key="8">
    <source>
        <dbReference type="ARBA" id="ARBA00023316"/>
    </source>
</evidence>
<evidence type="ECO:0000256" key="5">
    <source>
        <dbReference type="ARBA" id="ARBA00022833"/>
    </source>
</evidence>
<dbReference type="EC" id="3.4.13.22" evidence="9"/>
<organism evidence="12 13">
    <name type="scientific">Cohnella hongkongensis</name>
    <dbReference type="NCBI Taxonomy" id="178337"/>
    <lineage>
        <taxon>Bacteria</taxon>
        <taxon>Bacillati</taxon>
        <taxon>Bacillota</taxon>
        <taxon>Bacilli</taxon>
        <taxon>Bacillales</taxon>
        <taxon>Paenibacillaceae</taxon>
        <taxon>Cohnella</taxon>
    </lineage>
</organism>
<feature type="compositionally biased region" description="Basic and acidic residues" evidence="10">
    <location>
        <begin position="71"/>
        <end position="87"/>
    </location>
</feature>
<dbReference type="PROSITE" id="PS51257">
    <property type="entry name" value="PROKAR_LIPOPROTEIN"/>
    <property type="match status" value="1"/>
</dbReference>
<keyword evidence="7 9" id="KW-0482">Metalloprotease</keyword>
<keyword evidence="4 9" id="KW-0378">Hydrolase</keyword>
<feature type="binding site" evidence="9">
    <location>
        <position position="218"/>
    </location>
    <ligand>
        <name>Zn(2+)</name>
        <dbReference type="ChEBI" id="CHEBI:29105"/>
        <note>catalytic</note>
    </ligand>
</feature>
<feature type="binding site" evidence="9">
    <location>
        <position position="286"/>
    </location>
    <ligand>
        <name>Zn(2+)</name>
        <dbReference type="ChEBI" id="CHEBI:29105"/>
        <note>catalytic</note>
    </ligand>
</feature>
<keyword evidence="13" id="KW-1185">Reference proteome</keyword>
<evidence type="ECO:0000313" key="13">
    <source>
        <dbReference type="Proteomes" id="UP001596028"/>
    </source>
</evidence>
<gene>
    <name evidence="12" type="ORF">ACFO3S_23515</name>
</gene>
<accession>A0ABV9FKR3</accession>
<dbReference type="SUPFAM" id="SSF55166">
    <property type="entry name" value="Hedgehog/DD-peptidase"/>
    <property type="match status" value="1"/>
</dbReference>
<dbReference type="EMBL" id="JBHSEP010000024">
    <property type="protein sequence ID" value="MFC4601231.1"/>
    <property type="molecule type" value="Genomic_DNA"/>
</dbReference>
<proteinExistence type="inferred from homology"/>
<protein>
    <recommendedName>
        <fullName evidence="9">D-alanyl-D-alanine dipeptidase</fullName>
        <shortName evidence="9">D-Ala-D-Ala dipeptidase</shortName>
        <ecNumber evidence="9">3.4.13.22</ecNumber>
    </recommendedName>
</protein>
<keyword evidence="6 9" id="KW-0224">Dipeptidase</keyword>
<dbReference type="Gene3D" id="3.30.1380.10">
    <property type="match status" value="1"/>
</dbReference>
<evidence type="ECO:0000313" key="12">
    <source>
        <dbReference type="EMBL" id="MFC4601231.1"/>
    </source>
</evidence>
<comment type="caution">
    <text evidence="12">The sequence shown here is derived from an EMBL/GenBank/DDBJ whole genome shotgun (WGS) entry which is preliminary data.</text>
</comment>
<sequence>MKIGNGKGMASAAALLLLLALAACGTDEAATRPQPPETPAQASAPPEASVAEIPSRPPAASGEAGEEAQPDEPRETENGEPETREEGETPEPEPVSVPKRGELPEGFVYLDERIPDALYDIRYAGENNFVGTTIDGYKAPLAIMTEEAAEALNRVNEEVKRSGYVLLIYDAYRPQKAVDHFIRWAADPADTAMKDDFYPKVDKSQLFKLGYIASKSGHSRGSTVDLTLADIETGVPADMGSPFDFFGDISSHGTKNITAEQTANRERLKKAMVMHGFKPYNKEWWHYSLKGEPYPGDYFDFDVE</sequence>
<evidence type="ECO:0000256" key="1">
    <source>
        <dbReference type="ARBA" id="ARBA00001362"/>
    </source>
</evidence>
<dbReference type="PANTHER" id="PTHR43126:SF1">
    <property type="entry name" value="D-ALANYL-D-ALANINE DIPEPTIDASE"/>
    <property type="match status" value="1"/>
</dbReference>
<evidence type="ECO:0000256" key="4">
    <source>
        <dbReference type="ARBA" id="ARBA00022801"/>
    </source>
</evidence>
<keyword evidence="2 9" id="KW-0645">Protease</keyword>
<evidence type="ECO:0000256" key="6">
    <source>
        <dbReference type="ARBA" id="ARBA00022997"/>
    </source>
</evidence>
<dbReference type="Proteomes" id="UP001596028">
    <property type="component" value="Unassembled WGS sequence"/>
</dbReference>
<dbReference type="InterPro" id="IPR000755">
    <property type="entry name" value="A_A_dipeptidase"/>
</dbReference>
<dbReference type="CDD" id="cd14817">
    <property type="entry name" value="D-Ala-D-Ala_dipeptidase_VanX"/>
    <property type="match status" value="1"/>
</dbReference>
<feature type="site" description="Transition state stabilizer" evidence="9">
    <location>
        <position position="173"/>
    </location>
</feature>
<dbReference type="RefSeq" id="WP_378101022.1">
    <property type="nucleotide sequence ID" value="NZ_JBHSEP010000024.1"/>
</dbReference>
<comment type="catalytic activity">
    <reaction evidence="1 9">
        <text>D-alanyl-D-alanine + H2O = 2 D-alanine</text>
        <dbReference type="Rhea" id="RHEA:20661"/>
        <dbReference type="ChEBI" id="CHEBI:15377"/>
        <dbReference type="ChEBI" id="CHEBI:57416"/>
        <dbReference type="ChEBI" id="CHEBI:57822"/>
        <dbReference type="EC" id="3.4.13.22"/>
    </reaction>
</comment>
<feature type="region of interest" description="Disordered" evidence="10">
    <location>
        <begin position="27"/>
        <end position="101"/>
    </location>
</feature>
<feature type="signal peptide" evidence="11">
    <location>
        <begin position="1"/>
        <end position="29"/>
    </location>
</feature>
<keyword evidence="3 9" id="KW-0479">Metal-binding</keyword>
<evidence type="ECO:0000256" key="3">
    <source>
        <dbReference type="ARBA" id="ARBA00022723"/>
    </source>
</evidence>
<feature type="chain" id="PRO_5046399124" description="D-alanyl-D-alanine dipeptidase" evidence="11">
    <location>
        <begin position="30"/>
        <end position="304"/>
    </location>
</feature>
<dbReference type="Pfam" id="PF01427">
    <property type="entry name" value="Peptidase_M15"/>
    <property type="match status" value="1"/>
</dbReference>
<dbReference type="HAMAP" id="MF_01924">
    <property type="entry name" value="A_A_dipeptidase"/>
    <property type="match status" value="1"/>
</dbReference>
<reference evidence="13" key="1">
    <citation type="journal article" date="2019" name="Int. J. Syst. Evol. Microbiol.">
        <title>The Global Catalogue of Microorganisms (GCM) 10K type strain sequencing project: providing services to taxonomists for standard genome sequencing and annotation.</title>
        <authorList>
            <consortium name="The Broad Institute Genomics Platform"/>
            <consortium name="The Broad Institute Genome Sequencing Center for Infectious Disease"/>
            <person name="Wu L."/>
            <person name="Ma J."/>
        </authorList>
    </citation>
    <scope>NUCLEOTIDE SEQUENCE [LARGE SCALE GENOMIC DNA]</scope>
    <source>
        <strain evidence="13">CCUG 49571</strain>
    </source>
</reference>
<keyword evidence="11" id="KW-0732">Signal</keyword>
<evidence type="ECO:0000256" key="7">
    <source>
        <dbReference type="ARBA" id="ARBA00023049"/>
    </source>
</evidence>
<evidence type="ECO:0000256" key="10">
    <source>
        <dbReference type="SAM" id="MobiDB-lite"/>
    </source>
</evidence>
<feature type="binding site" evidence="9">
    <location>
        <position position="225"/>
    </location>
    <ligand>
        <name>Zn(2+)</name>
        <dbReference type="ChEBI" id="CHEBI:29105"/>
        <note>catalytic</note>
    </ligand>
</feature>
<evidence type="ECO:0000256" key="9">
    <source>
        <dbReference type="HAMAP-Rule" id="MF_01924"/>
    </source>
</evidence>
<dbReference type="PANTHER" id="PTHR43126">
    <property type="entry name" value="D-ALANYL-D-ALANINE DIPEPTIDASE"/>
    <property type="match status" value="1"/>
</dbReference>
<feature type="active site" description="Proton donor/acceptor" evidence="9">
    <location>
        <position position="283"/>
    </location>
</feature>
<dbReference type="InterPro" id="IPR009045">
    <property type="entry name" value="Zn_M74/Hedgehog-like"/>
</dbReference>
<comment type="similarity">
    <text evidence="9">Belongs to the peptidase M15D family.</text>
</comment>
<comment type="function">
    <text evidence="9">Catalyzes hydrolysis of the D-alanyl-D-alanine dipeptide.</text>
</comment>
<keyword evidence="8" id="KW-0961">Cell wall biogenesis/degradation</keyword>
<keyword evidence="5 9" id="KW-0862">Zinc</keyword>
<evidence type="ECO:0000256" key="2">
    <source>
        <dbReference type="ARBA" id="ARBA00022670"/>
    </source>
</evidence>
<evidence type="ECO:0000256" key="11">
    <source>
        <dbReference type="SAM" id="SignalP"/>
    </source>
</evidence>
<comment type="cofactor">
    <cofactor evidence="9">
        <name>Zn(2+)</name>
        <dbReference type="ChEBI" id="CHEBI:29105"/>
    </cofactor>
    <text evidence="9">Binds 1 zinc ion per subunit.</text>
</comment>
<name>A0ABV9FKR3_9BACL</name>